<comment type="caution">
    <text evidence="5">The sequence shown here is derived from an EMBL/GenBank/DDBJ whole genome shotgun (WGS) entry which is preliminary data.</text>
</comment>
<dbReference type="Pfam" id="PF13639">
    <property type="entry name" value="zf-RING_2"/>
    <property type="match status" value="1"/>
</dbReference>
<dbReference type="Gene3D" id="3.30.40.10">
    <property type="entry name" value="Zinc/RING finger domain, C3HC4 (zinc finger)"/>
    <property type="match status" value="2"/>
</dbReference>
<evidence type="ECO:0000256" key="3">
    <source>
        <dbReference type="ARBA" id="ARBA00022833"/>
    </source>
</evidence>
<dbReference type="PROSITE" id="PS51805">
    <property type="entry name" value="EPHD"/>
    <property type="match status" value="1"/>
</dbReference>
<proteinExistence type="predicted"/>
<dbReference type="Pfam" id="PF13771">
    <property type="entry name" value="zf-HC5HC2H"/>
    <property type="match status" value="1"/>
</dbReference>
<organism evidence="5 6">
    <name type="scientific">Callipepla squamata</name>
    <name type="common">Scaled quail</name>
    <dbReference type="NCBI Taxonomy" id="9009"/>
    <lineage>
        <taxon>Eukaryota</taxon>
        <taxon>Metazoa</taxon>
        <taxon>Chordata</taxon>
        <taxon>Craniata</taxon>
        <taxon>Vertebrata</taxon>
        <taxon>Euteleostomi</taxon>
        <taxon>Archelosauria</taxon>
        <taxon>Archosauria</taxon>
        <taxon>Dinosauria</taxon>
        <taxon>Saurischia</taxon>
        <taxon>Theropoda</taxon>
        <taxon>Coelurosauria</taxon>
        <taxon>Aves</taxon>
        <taxon>Neognathae</taxon>
        <taxon>Galloanserae</taxon>
        <taxon>Galliformes</taxon>
        <taxon>Odontophoridae</taxon>
        <taxon>Callipepla</taxon>
    </lineage>
</organism>
<accession>A0A226MSQ3</accession>
<dbReference type="Proteomes" id="UP000198323">
    <property type="component" value="Unassembled WGS sequence"/>
</dbReference>
<feature type="domain" description="PHD-type" evidence="4">
    <location>
        <begin position="77"/>
        <end position="124"/>
    </location>
</feature>
<protein>
    <recommendedName>
        <fullName evidence="4">PHD-type domain-containing protein</fullName>
    </recommendedName>
</protein>
<dbReference type="PANTHER" id="PTHR12420:SF47">
    <property type="entry name" value="PHD FINGER PROTEIN 7"/>
    <property type="match status" value="1"/>
</dbReference>
<dbReference type="InterPro" id="IPR034732">
    <property type="entry name" value="EPHD"/>
</dbReference>
<keyword evidence="3" id="KW-0862">Zinc</keyword>
<dbReference type="InterPro" id="IPR001841">
    <property type="entry name" value="Znf_RING"/>
</dbReference>
<keyword evidence="2" id="KW-0863">Zinc-finger</keyword>
<reference evidence="5 6" key="1">
    <citation type="submission" date="2016-07" db="EMBL/GenBank/DDBJ databases">
        <title>Disparate Historic Effective Population Sizes Predicted by Modern Levels of Genome Diversity for the Scaled Quail (Callipepla squamata) and the Northern Bobwhite (Colinus virginianus): Inferences from First and Second Generation Draft Genome Assemblies for Sympatric New World Quail.</title>
        <authorList>
            <person name="Oldeschulte D.L."/>
            <person name="Halley Y.A."/>
            <person name="Bhattarai E.K."/>
            <person name="Brashear W.A."/>
            <person name="Hill J."/>
            <person name="Metz R.P."/>
            <person name="Johnson C.D."/>
            <person name="Rollins D."/>
            <person name="Peterson M.J."/>
            <person name="Bickhart D.M."/>
            <person name="Decker J.E."/>
            <person name="Seabury C.M."/>
        </authorList>
    </citation>
    <scope>NUCLEOTIDE SEQUENCE [LARGE SCALE GENOMIC DNA]</scope>
    <source>
        <strain evidence="5 6">Texas</strain>
        <tissue evidence="5">Leg muscle</tissue>
    </source>
</reference>
<dbReference type="OrthoDB" id="512616at2759"/>
<evidence type="ECO:0000313" key="6">
    <source>
        <dbReference type="Proteomes" id="UP000198323"/>
    </source>
</evidence>
<dbReference type="GO" id="GO:0005634">
    <property type="term" value="C:nucleus"/>
    <property type="evidence" value="ECO:0007669"/>
    <property type="project" value="TreeGrafter"/>
</dbReference>
<keyword evidence="1" id="KW-0479">Metal-binding</keyword>
<sequence>MSGKKRKAPDSEQPEDNFLVGILGFSPHAIISKVKQAKQKVALQCPQPVLCSVQMRAVGCGALSLLLMGLLCSFQQCCVCGERGAAIACAESGCERSFHLPCAVDEDYVIQFFGEHKSYCWEHCPQQTVQAAPEDGTKCVICLEPVEDSASYHTLVCPACKHTWFHRGCIQKTILDGR</sequence>
<dbReference type="STRING" id="9009.A0A226MSQ3"/>
<dbReference type="PANTHER" id="PTHR12420">
    <property type="entry name" value="PHD FINGER PROTEIN"/>
    <property type="match status" value="1"/>
</dbReference>
<evidence type="ECO:0000259" key="4">
    <source>
        <dbReference type="PROSITE" id="PS51805"/>
    </source>
</evidence>
<name>A0A226MSQ3_CALSU</name>
<dbReference type="GO" id="GO:0008270">
    <property type="term" value="F:zinc ion binding"/>
    <property type="evidence" value="ECO:0007669"/>
    <property type="project" value="UniProtKB-KW"/>
</dbReference>
<evidence type="ECO:0000256" key="1">
    <source>
        <dbReference type="ARBA" id="ARBA00022723"/>
    </source>
</evidence>
<dbReference type="InterPro" id="IPR013083">
    <property type="entry name" value="Znf_RING/FYVE/PHD"/>
</dbReference>
<dbReference type="AlphaFoldDB" id="A0A226MSQ3"/>
<gene>
    <name evidence="5" type="ORF">ASZ78_007015</name>
</gene>
<keyword evidence="6" id="KW-1185">Reference proteome</keyword>
<evidence type="ECO:0000313" key="5">
    <source>
        <dbReference type="EMBL" id="OXB58317.1"/>
    </source>
</evidence>
<dbReference type="InterPro" id="IPR051188">
    <property type="entry name" value="PHD-type_Zinc_Finger"/>
</dbReference>
<dbReference type="EMBL" id="MCFN01000477">
    <property type="protein sequence ID" value="OXB58317.1"/>
    <property type="molecule type" value="Genomic_DNA"/>
</dbReference>
<evidence type="ECO:0000256" key="2">
    <source>
        <dbReference type="ARBA" id="ARBA00022771"/>
    </source>
</evidence>